<evidence type="ECO:0000313" key="4">
    <source>
        <dbReference type="EMBL" id="NYI78219.1"/>
    </source>
</evidence>
<dbReference type="PANTHER" id="PTHR47585:SF1">
    <property type="entry name" value="DUF1446 DOMAIN-CONTAINING PROTEIN"/>
    <property type="match status" value="1"/>
</dbReference>
<protein>
    <recommendedName>
        <fullName evidence="6">DUF1446 domain-containing protein</fullName>
    </recommendedName>
</protein>
<gene>
    <name evidence="4" type="ORF">BJ988_002867</name>
</gene>
<dbReference type="Pfam" id="PF07287">
    <property type="entry name" value="AtuA"/>
    <property type="match status" value="1"/>
</dbReference>
<dbReference type="EMBL" id="JACBZR010000001">
    <property type="protein sequence ID" value="NYI78219.1"/>
    <property type="molecule type" value="Genomic_DNA"/>
</dbReference>
<evidence type="ECO:0000313" key="5">
    <source>
        <dbReference type="Proteomes" id="UP000564496"/>
    </source>
</evidence>
<reference evidence="4 5" key="1">
    <citation type="submission" date="2020-07" db="EMBL/GenBank/DDBJ databases">
        <title>Sequencing the genomes of 1000 actinobacteria strains.</title>
        <authorList>
            <person name="Klenk H.-P."/>
        </authorList>
    </citation>
    <scope>NUCLEOTIDE SEQUENCE [LARGE SCALE GENOMIC DNA]</scope>
    <source>
        <strain evidence="4 5">DSM 26487</strain>
    </source>
</reference>
<dbReference type="Proteomes" id="UP000564496">
    <property type="component" value="Unassembled WGS sequence"/>
</dbReference>
<feature type="domain" description="Acyclic terpene utilisation N-terminal" evidence="2">
    <location>
        <begin position="8"/>
        <end position="445"/>
    </location>
</feature>
<evidence type="ECO:0008006" key="6">
    <source>
        <dbReference type="Google" id="ProtNLM"/>
    </source>
</evidence>
<comment type="caution">
    <text evidence="4">The sequence shown here is derived from an EMBL/GenBank/DDBJ whole genome shotgun (WGS) entry which is preliminary data.</text>
</comment>
<evidence type="ECO:0000256" key="1">
    <source>
        <dbReference type="SAM" id="MobiDB-lite"/>
    </source>
</evidence>
<sequence>MTAPRRPVRIGNASGFYGDRAAAMREMVTEGPLDVVTGDYLAELTMLILWKARRKDPSAGYARTFLAQMEEVLGGALDRGVRIVTNAGGLNPAGLAERLGELAERLGLAPRIAWIEGDDLSTRVEDLLAAGHDLKHLDTGRSLADAGVRPATANAYLGGWGITEALRAGADIVVCPRVTDASLVVGPAAWWHGWSPDDYDAIAGAVAAGHVIECGPQATGGNYPWPEEIVSPGYPGYPIAEVAADGSAVITKHPDTGGVVSVGTVTAQLLYEIAGPDYPNPDVVARFDTVRLSQEAPDRVLMSGTKGAAPSGLLKVALNYVGGYRNTMTLVITGLDVEAKAAAAEVMLFDILGGKEQYDEVDVRLIRSDRPDAPTNAEAQAHLRITVKSHDRDVVGRRFSNAVMELFLGGYAGFHATTPPTDATEFGVYWPALLPAETVTQTLHLADGPVAEIPHAAPPSPSTPESYSPRPSVASGPSAQTGPTGPAAAAVRAPLGAVAGARSGDKGGNANVGIWVRTDEEYAWLEAHLSIDEFRRLLPEADSLPVHRYELPNLRALNFVVVGLLGNGVADATRPDPQAKGLGEYVRSRLTDIPEAFVTARAAQEEPQRPGGGAPWPE</sequence>
<dbReference type="AlphaFoldDB" id="A0A7Z0DMZ0"/>
<organism evidence="4 5">
    <name type="scientific">Nocardioides panzhihuensis</name>
    <dbReference type="NCBI Taxonomy" id="860243"/>
    <lineage>
        <taxon>Bacteria</taxon>
        <taxon>Bacillati</taxon>
        <taxon>Actinomycetota</taxon>
        <taxon>Actinomycetes</taxon>
        <taxon>Propionibacteriales</taxon>
        <taxon>Nocardioidaceae</taxon>
        <taxon>Nocardioides</taxon>
    </lineage>
</organism>
<feature type="domain" description="AtuA-like ferredoxin-fold" evidence="3">
    <location>
        <begin position="494"/>
        <end position="586"/>
    </location>
</feature>
<accession>A0A7Z0DMZ0</accession>
<keyword evidence="5" id="KW-1185">Reference proteome</keyword>
<evidence type="ECO:0000259" key="2">
    <source>
        <dbReference type="Pfam" id="PF07287"/>
    </source>
</evidence>
<dbReference type="RefSeq" id="WP_040755024.1">
    <property type="nucleotide sequence ID" value="NZ_JACBZR010000001.1"/>
</dbReference>
<dbReference type="InterPro" id="IPR056362">
    <property type="entry name" value="AtuA-like_ferredoxin_dom"/>
</dbReference>
<proteinExistence type="predicted"/>
<feature type="region of interest" description="Disordered" evidence="1">
    <location>
        <begin position="451"/>
        <end position="489"/>
    </location>
</feature>
<dbReference type="Pfam" id="PF23544">
    <property type="entry name" value="AtuA_ferredoxin"/>
    <property type="match status" value="1"/>
</dbReference>
<feature type="compositionally biased region" description="Low complexity" evidence="1">
    <location>
        <begin position="463"/>
        <end position="489"/>
    </location>
</feature>
<dbReference type="InterPro" id="IPR010839">
    <property type="entry name" value="AtuA_N"/>
</dbReference>
<name>A0A7Z0DMZ0_9ACTN</name>
<evidence type="ECO:0000259" key="3">
    <source>
        <dbReference type="Pfam" id="PF23544"/>
    </source>
</evidence>
<dbReference type="PANTHER" id="PTHR47585">
    <property type="match status" value="1"/>
</dbReference>